<dbReference type="RefSeq" id="WP_345165287.1">
    <property type="nucleotide sequence ID" value="NZ_BAABJK010000004.1"/>
</dbReference>
<dbReference type="EMBL" id="BAABJK010000004">
    <property type="protein sequence ID" value="GAA4963490.1"/>
    <property type="molecule type" value="Genomic_DNA"/>
</dbReference>
<dbReference type="InterPro" id="IPR014710">
    <property type="entry name" value="RmlC-like_jellyroll"/>
</dbReference>
<name>A0ABP9H7Z6_9FLAO</name>
<reference evidence="3" key="1">
    <citation type="journal article" date="2019" name="Int. J. Syst. Evol. Microbiol.">
        <title>The Global Catalogue of Microorganisms (GCM) 10K type strain sequencing project: providing services to taxonomists for standard genome sequencing and annotation.</title>
        <authorList>
            <consortium name="The Broad Institute Genomics Platform"/>
            <consortium name="The Broad Institute Genome Sequencing Center for Infectious Disease"/>
            <person name="Wu L."/>
            <person name="Ma J."/>
        </authorList>
    </citation>
    <scope>NUCLEOTIDE SEQUENCE [LARGE SCALE GENOMIC DNA]</scope>
    <source>
        <strain evidence="3">JCM 18287</strain>
    </source>
</reference>
<dbReference type="PANTHER" id="PTHR40112:SF1">
    <property type="entry name" value="H2HPP ISOMERASE"/>
    <property type="match status" value="1"/>
</dbReference>
<dbReference type="InterPro" id="IPR052535">
    <property type="entry name" value="Bacilysin_H2HPP_isomerase"/>
</dbReference>
<keyword evidence="3" id="KW-1185">Reference proteome</keyword>
<comment type="caution">
    <text evidence="2">The sequence shown here is derived from an EMBL/GenBank/DDBJ whole genome shotgun (WGS) entry which is preliminary data.</text>
</comment>
<evidence type="ECO:0000313" key="3">
    <source>
        <dbReference type="Proteomes" id="UP001501692"/>
    </source>
</evidence>
<evidence type="ECO:0000313" key="2">
    <source>
        <dbReference type="EMBL" id="GAA4963490.1"/>
    </source>
</evidence>
<dbReference type="CDD" id="cd02238">
    <property type="entry name" value="cupin_KdgF"/>
    <property type="match status" value="1"/>
</dbReference>
<evidence type="ECO:0000259" key="1">
    <source>
        <dbReference type="Pfam" id="PF07883"/>
    </source>
</evidence>
<accession>A0ABP9H7Z6</accession>
<proteinExistence type="predicted"/>
<organism evidence="2 3">
    <name type="scientific">Algibacter aquimarinus</name>
    <dbReference type="NCBI Taxonomy" id="1136748"/>
    <lineage>
        <taxon>Bacteria</taxon>
        <taxon>Pseudomonadati</taxon>
        <taxon>Bacteroidota</taxon>
        <taxon>Flavobacteriia</taxon>
        <taxon>Flavobacteriales</taxon>
        <taxon>Flavobacteriaceae</taxon>
        <taxon>Algibacter</taxon>
    </lineage>
</organism>
<feature type="domain" description="Cupin type-2" evidence="1">
    <location>
        <begin position="32"/>
        <end position="90"/>
    </location>
</feature>
<sequence>MKYTISEIPQKELAKGINGKYIHTKHNTIGFINIDKDAVLPAHSHIHEQTTQIISGKLEMTIDGVTQILEPGAITVIPSNVVHSAFALTDCVVTDTFYPIREDYK</sequence>
<dbReference type="Gene3D" id="2.60.120.10">
    <property type="entry name" value="Jelly Rolls"/>
    <property type="match status" value="1"/>
</dbReference>
<dbReference type="PANTHER" id="PTHR40112">
    <property type="entry name" value="H2HPP ISOMERASE"/>
    <property type="match status" value="1"/>
</dbReference>
<dbReference type="Pfam" id="PF07883">
    <property type="entry name" value="Cupin_2"/>
    <property type="match status" value="1"/>
</dbReference>
<protein>
    <submittedName>
        <fullName evidence="2">Cupin domain-containing protein</fullName>
    </submittedName>
</protein>
<dbReference type="Proteomes" id="UP001501692">
    <property type="component" value="Unassembled WGS sequence"/>
</dbReference>
<dbReference type="SUPFAM" id="SSF51182">
    <property type="entry name" value="RmlC-like cupins"/>
    <property type="match status" value="1"/>
</dbReference>
<gene>
    <name evidence="2" type="ORF">GCM10023315_10080</name>
</gene>
<dbReference type="InterPro" id="IPR011051">
    <property type="entry name" value="RmlC_Cupin_sf"/>
</dbReference>
<dbReference type="InterPro" id="IPR013096">
    <property type="entry name" value="Cupin_2"/>
</dbReference>